<name>A0ABV3L711_9RHOB</name>
<evidence type="ECO:0000256" key="4">
    <source>
        <dbReference type="SAM" id="SignalP"/>
    </source>
</evidence>
<comment type="similarity">
    <text evidence="2">Belongs to the virb1 family.</text>
</comment>
<proteinExistence type="inferred from homology"/>
<dbReference type="Pfam" id="PF01464">
    <property type="entry name" value="SLT"/>
    <property type="match status" value="1"/>
</dbReference>
<sequence length="647" mass="71445">MMVNGAVRNGILAGMLVLMLGSVPARADLTTAMAEVRASDWDGARAAVRNDSAAVQAVVEWYRLRGRDGDFRDYLAFRETYGDWPGMPLLLRRGEATIPANADPEAVLRYFGDQLPQTGTGSLRLSAALEALGRGDVAGAEAIRAWRVLRLSADEESTMLARYGQVLADHHVARMDMLLWNGWLTEAARMRPRVPEGWRRLHDARAGLRRDADGVNSLIDRVPLELQEDPGLAYERAEWRFRNGHEERALELVLQRSGSVESLGKPEKWAKRRRSLGRELMRKGQAREAYLLVSQHHLTEGSDYADLEWLSGYLALRKLDTPGAALDHFQRFRLAVQSPISLGRAGYWEGRAFETLGDTASAQAAYEFGGEFQGTFYGQLAAEKAGLAMDPGLLGQTKYPVRRSSPLRQNSVYLAGVALDQAGELAVSGRFFAHLAESLNRGEIGELLSLTEELGEPYYQLRIAKRAAADGHTLNRSYFPMFAISVAGRPGVEPELALAIARRESEFNPVVVSPAGARGLMQVMPGTAKDIAAEVGLPYSLGRLTADPSYNARLGTAYLSKLKGRFGVNDALVAVGYNAGPARPPQWIKRYGDPRSSQVDAVDWVEHIPFTETRNYVMRVTESLLPYRAQLTGQPQPLTLSQDLKRR</sequence>
<dbReference type="Gene3D" id="1.10.530.10">
    <property type="match status" value="1"/>
</dbReference>
<dbReference type="SUPFAM" id="SSF48435">
    <property type="entry name" value="Bacterial muramidases"/>
    <property type="match status" value="1"/>
</dbReference>
<feature type="domain" description="Transglycosylase SLT" evidence="5">
    <location>
        <begin position="486"/>
        <end position="594"/>
    </location>
</feature>
<dbReference type="PANTHER" id="PTHR37423">
    <property type="entry name" value="SOLUBLE LYTIC MUREIN TRANSGLYCOSYLASE-RELATED"/>
    <property type="match status" value="1"/>
</dbReference>
<feature type="signal peptide" evidence="4">
    <location>
        <begin position="1"/>
        <end position="27"/>
    </location>
</feature>
<comment type="caution">
    <text evidence="6">The sequence shown here is derived from an EMBL/GenBank/DDBJ whole genome shotgun (WGS) entry which is preliminary data.</text>
</comment>
<evidence type="ECO:0000313" key="6">
    <source>
        <dbReference type="EMBL" id="MEV8467360.1"/>
    </source>
</evidence>
<dbReference type="InterPro" id="IPR023346">
    <property type="entry name" value="Lysozyme-like_dom_sf"/>
</dbReference>
<evidence type="ECO:0000259" key="5">
    <source>
        <dbReference type="Pfam" id="PF01464"/>
    </source>
</evidence>
<evidence type="ECO:0000256" key="1">
    <source>
        <dbReference type="ARBA" id="ARBA00007734"/>
    </source>
</evidence>
<keyword evidence="3 4" id="KW-0732">Signal</keyword>
<dbReference type="PANTHER" id="PTHR37423:SF2">
    <property type="entry name" value="MEMBRANE-BOUND LYTIC MUREIN TRANSGLYCOSYLASE C"/>
    <property type="match status" value="1"/>
</dbReference>
<evidence type="ECO:0000256" key="2">
    <source>
        <dbReference type="ARBA" id="ARBA00009387"/>
    </source>
</evidence>
<evidence type="ECO:0000256" key="3">
    <source>
        <dbReference type="ARBA" id="ARBA00022729"/>
    </source>
</evidence>
<dbReference type="InterPro" id="IPR008258">
    <property type="entry name" value="Transglycosylase_SLT_dom_1"/>
</dbReference>
<dbReference type="EMBL" id="JBFBVU010000012">
    <property type="protein sequence ID" value="MEV8467360.1"/>
    <property type="molecule type" value="Genomic_DNA"/>
</dbReference>
<keyword evidence="7" id="KW-1185">Reference proteome</keyword>
<evidence type="ECO:0000313" key="7">
    <source>
        <dbReference type="Proteomes" id="UP001553161"/>
    </source>
</evidence>
<dbReference type="Gene3D" id="1.25.20.10">
    <property type="entry name" value="Bacterial muramidases"/>
    <property type="match status" value="1"/>
</dbReference>
<comment type="similarity">
    <text evidence="1">Belongs to the transglycosylase Slt family.</text>
</comment>
<gene>
    <name evidence="6" type="ORF">AB0T83_11265</name>
</gene>
<feature type="chain" id="PRO_5046239676" evidence="4">
    <location>
        <begin position="28"/>
        <end position="647"/>
    </location>
</feature>
<dbReference type="SUPFAM" id="SSF53955">
    <property type="entry name" value="Lysozyme-like"/>
    <property type="match status" value="1"/>
</dbReference>
<dbReference type="InterPro" id="IPR008939">
    <property type="entry name" value="Lytic_TGlycosylase_superhlx_U"/>
</dbReference>
<accession>A0ABV3L711</accession>
<dbReference type="InterPro" id="IPR000189">
    <property type="entry name" value="Transglyc_AS"/>
</dbReference>
<dbReference type="PROSITE" id="PS00922">
    <property type="entry name" value="TRANSGLYCOSYLASE"/>
    <property type="match status" value="1"/>
</dbReference>
<dbReference type="Proteomes" id="UP001553161">
    <property type="component" value="Unassembled WGS sequence"/>
</dbReference>
<protein>
    <submittedName>
        <fullName evidence="6">Lytic transglycosylase domain-containing protein</fullName>
    </submittedName>
</protein>
<reference evidence="6 7" key="1">
    <citation type="submission" date="2024-07" db="EMBL/GenBank/DDBJ databases">
        <authorList>
            <person name="Kang M."/>
        </authorList>
    </citation>
    <scope>NUCLEOTIDE SEQUENCE [LARGE SCALE GENOMIC DNA]</scope>
    <source>
        <strain evidence="6 7">DFM31</strain>
    </source>
</reference>
<organism evidence="6 7">
    <name type="scientific">Meridianimarinicoccus marinus</name>
    <dbReference type="NCBI Taxonomy" id="3231483"/>
    <lineage>
        <taxon>Bacteria</taxon>
        <taxon>Pseudomonadati</taxon>
        <taxon>Pseudomonadota</taxon>
        <taxon>Alphaproteobacteria</taxon>
        <taxon>Rhodobacterales</taxon>
        <taxon>Paracoccaceae</taxon>
        <taxon>Meridianimarinicoccus</taxon>
    </lineage>
</organism>
<dbReference type="CDD" id="cd13401">
    <property type="entry name" value="Slt70-like"/>
    <property type="match status" value="1"/>
</dbReference>